<dbReference type="OrthoDB" id="9399802at2759"/>
<organism evidence="1 2">
    <name type="scientific">Limosa lapponica baueri</name>
    <dbReference type="NCBI Taxonomy" id="1758121"/>
    <lineage>
        <taxon>Eukaryota</taxon>
        <taxon>Metazoa</taxon>
        <taxon>Chordata</taxon>
        <taxon>Craniata</taxon>
        <taxon>Vertebrata</taxon>
        <taxon>Euteleostomi</taxon>
        <taxon>Archelosauria</taxon>
        <taxon>Archosauria</taxon>
        <taxon>Dinosauria</taxon>
        <taxon>Saurischia</taxon>
        <taxon>Theropoda</taxon>
        <taxon>Coelurosauria</taxon>
        <taxon>Aves</taxon>
        <taxon>Neognathae</taxon>
        <taxon>Neoaves</taxon>
        <taxon>Charadriiformes</taxon>
        <taxon>Scolopacidae</taxon>
        <taxon>Limosa</taxon>
    </lineage>
</organism>
<dbReference type="PRINTS" id="PR01345">
    <property type="entry name" value="CERVTRCPTASE"/>
</dbReference>
<protein>
    <recommendedName>
        <fullName evidence="3">Rna-directed dna polymerase from mobile element jockey-like</fullName>
    </recommendedName>
</protein>
<accession>A0A2I0ULP1</accession>
<keyword evidence="2" id="KW-1185">Reference proteome</keyword>
<proteinExistence type="predicted"/>
<gene>
    <name evidence="1" type="ORF">llap_2743</name>
</gene>
<sequence length="145" mass="16958">MTPSCVEWSTCWRDIIQRDLDRLERWLCVNFMKFNQAKCKVLHIGQGNPKHIYRMDREWIESSPAKKDLGVFMTEKLNMSQQCALTAQKAKRILDCIKRSMASRLRDVILPLYFALVRPHLSLALGHQLKKDMDLLSESRGGPRR</sequence>
<evidence type="ECO:0000313" key="1">
    <source>
        <dbReference type="EMBL" id="PKU46965.1"/>
    </source>
</evidence>
<dbReference type="Proteomes" id="UP000233556">
    <property type="component" value="Unassembled WGS sequence"/>
</dbReference>
<dbReference type="AlphaFoldDB" id="A0A2I0ULP1"/>
<reference evidence="2" key="1">
    <citation type="submission" date="2017-11" db="EMBL/GenBank/DDBJ databases">
        <authorList>
            <person name="Lima N.C."/>
            <person name="Parody-Merino A.M."/>
            <person name="Battley P.F."/>
            <person name="Fidler A.E."/>
            <person name="Prosdocimi F."/>
        </authorList>
    </citation>
    <scope>NUCLEOTIDE SEQUENCE [LARGE SCALE GENOMIC DNA]</scope>
</reference>
<name>A0A2I0ULP1_LIMLA</name>
<evidence type="ECO:0000313" key="2">
    <source>
        <dbReference type="Proteomes" id="UP000233556"/>
    </source>
</evidence>
<dbReference type="PANTHER" id="PTHR33332">
    <property type="entry name" value="REVERSE TRANSCRIPTASE DOMAIN-CONTAINING PROTEIN"/>
    <property type="match status" value="1"/>
</dbReference>
<reference evidence="2" key="2">
    <citation type="submission" date="2017-12" db="EMBL/GenBank/DDBJ databases">
        <title>Genome sequence of the Bar-tailed Godwit (Limosa lapponica baueri).</title>
        <authorList>
            <person name="Lima N.C.B."/>
            <person name="Parody-Merino A.M."/>
            <person name="Battley P.F."/>
            <person name="Fidler A.E."/>
            <person name="Prosdocimi F."/>
        </authorList>
    </citation>
    <scope>NUCLEOTIDE SEQUENCE [LARGE SCALE GENOMIC DNA]</scope>
</reference>
<evidence type="ECO:0008006" key="3">
    <source>
        <dbReference type="Google" id="ProtNLM"/>
    </source>
</evidence>
<dbReference type="EMBL" id="KZ505693">
    <property type="protein sequence ID" value="PKU46965.1"/>
    <property type="molecule type" value="Genomic_DNA"/>
</dbReference>